<gene>
    <name evidence="2" type="ORF">CAT723_14290</name>
</gene>
<dbReference type="AlphaFoldDB" id="A0AAV5G9K5"/>
<protein>
    <submittedName>
        <fullName evidence="2">Uncharacterized protein</fullName>
    </submittedName>
</protein>
<accession>A0AAV5G9K5</accession>
<evidence type="ECO:0000313" key="3">
    <source>
        <dbReference type="Proteomes" id="UP001054925"/>
    </source>
</evidence>
<feature type="transmembrane region" description="Helical" evidence="1">
    <location>
        <begin position="31"/>
        <end position="49"/>
    </location>
</feature>
<organism evidence="2 3">
    <name type="scientific">Corynebacterium ammoniagenes</name>
    <name type="common">Brevibacterium ammoniagenes</name>
    <dbReference type="NCBI Taxonomy" id="1697"/>
    <lineage>
        <taxon>Bacteria</taxon>
        <taxon>Bacillati</taxon>
        <taxon>Actinomycetota</taxon>
        <taxon>Actinomycetes</taxon>
        <taxon>Mycobacteriales</taxon>
        <taxon>Corynebacteriaceae</taxon>
        <taxon>Corynebacterium</taxon>
    </lineage>
</organism>
<keyword evidence="1" id="KW-0812">Transmembrane</keyword>
<dbReference type="RefSeq" id="WP_236163821.1">
    <property type="nucleotide sequence ID" value="NZ_BQKK01000002.1"/>
</dbReference>
<sequence>MARGCALVFGVLLIIALAVWALAIGLWIVGALVGIFSVLGAVVMLYTGWKGVAFAREAKRTAEEVELLAADCAQDLRALEFRWADAVLKKGIGTGLEKILQDNPAWGDHRQRQIQSMRLLVEKAPATEQRLASVSQAEELRRQVEVELSQ</sequence>
<name>A0AAV5G9K5_CORAM</name>
<evidence type="ECO:0000256" key="1">
    <source>
        <dbReference type="SAM" id="Phobius"/>
    </source>
</evidence>
<reference evidence="2" key="1">
    <citation type="submission" date="2021-12" db="EMBL/GenBank/DDBJ databases">
        <title>Draft genome sequence of Corynebacterium ammoniagenes strain T-723.</title>
        <authorList>
            <person name="Matsuzawa M."/>
            <person name="Hiratani M."/>
            <person name="Abe I."/>
            <person name="Tsuji Y."/>
            <person name="Nakamura J."/>
        </authorList>
    </citation>
    <scope>NUCLEOTIDE SEQUENCE</scope>
    <source>
        <strain evidence="2">T-723</strain>
    </source>
</reference>
<dbReference type="Proteomes" id="UP001054925">
    <property type="component" value="Unassembled WGS sequence"/>
</dbReference>
<evidence type="ECO:0000313" key="2">
    <source>
        <dbReference type="EMBL" id="GJN42950.1"/>
    </source>
</evidence>
<proteinExistence type="predicted"/>
<keyword evidence="1" id="KW-1133">Transmembrane helix</keyword>
<keyword evidence="1" id="KW-0472">Membrane</keyword>
<dbReference type="EMBL" id="BQKK01000002">
    <property type="protein sequence ID" value="GJN42950.1"/>
    <property type="molecule type" value="Genomic_DNA"/>
</dbReference>
<comment type="caution">
    <text evidence="2">The sequence shown here is derived from an EMBL/GenBank/DDBJ whole genome shotgun (WGS) entry which is preliminary data.</text>
</comment>